<feature type="binding site" evidence="21">
    <location>
        <position position="831"/>
    </location>
    <ligand>
        <name>ATP</name>
        <dbReference type="ChEBI" id="CHEBI:30616"/>
    </ligand>
</feature>
<dbReference type="InterPro" id="IPR000719">
    <property type="entry name" value="Prot_kinase_dom"/>
</dbReference>
<sequence length="1086" mass="121485">MENMIMSFIFLPMLLMQSFITALAMSQPNLTTDQSALLEFKAHITSDPLNILFSNWSSVTPVCNWFGVSCSDLHHRVTSLDLSNMNLTGSLPPQLGNLSFLVYLNLCRNSFNGHLPPEVGKLRRLRFMDLSFNFLDGSIPDEIWLLLKLEIFKVGNNQLTGTISKNIGNLTKLRTIYIGDTKIGGEIPQEISNLHNLEKFAAGNATFSGLIPPKIFNISSLRWINLYTNNLSGTLPTDLCYHLPNLKLLYLNKNQLNGSIPSSIGRCKKLQNLSLAINRFTGYIPRSIGNLTGLTEIYLGNNDLEGEIPEELGNLPLRVLDMGSNFLTGSIPPIIFNISTLEIISLAMNNLSGHLPSTVGLGLPKITELQLYQNKLSGIFPSSISNSSLLTILDLRYNLFSGPFPNSFGHLRFLQKLHLIGNMFFEFSTPKRSFLSSLTNCRFLTCLSISSNSFNGVLPASIGNLSTSLRYFEANNCKIQGKIPIEIGNLSNLISLSLYGNELIGSIPVTIGRLQQLQGLYFYRNRLQGGIPDDLCHLERLYQLELDYNQLIGSMPECLANLTFLRYLNLGSNNLSSTIPSTFWSLKYILEVNLSSNSFSGFLPLDFGNLKVLISMDLSRNKLSGNLPSTIGGLKDMTHLSLAENALQGSIPQSFGGLESLEFLDLSNNILSGVIPKSLERLSYLKFFNLSFNRLEGEIPSGGSFTNLSAQSFTGNTALCGLPRFQVSPCKSNPSSQSCKKFIHVLRFVLPLIAATILIMTLLIIFTRRYKSKEKSTNEDAFLEPTRWRRISYQELQQATNRFNERNFLGKGSFGSVYSGTLQDGMNIAIKVFNLQVEDVLKRFDAECEVLRSIRHRNLIKIISRCCNEDFKALVLEFMPNGTLERWLYSDVCCLDILQRLYIMKDVASALEYLHHGHPIPIIHCDLKPSNVLLDEDMVAHVGDFGLAKLMGAGESMMQTMRIATIGYMAPEYGSLGMVSTKGDIYSYGILLMETFTRRKPTDELFTGEMSLKLWVRESLSYSVTKIVDANLINREEKHYNAKINCVTSIMELALDCCAESPRERPNMMDVAAMVKKIKEKYLKDS</sequence>
<dbReference type="InterPro" id="IPR017441">
    <property type="entry name" value="Protein_kinase_ATP_BS"/>
</dbReference>
<keyword evidence="14 21" id="KW-0067">ATP-binding</keyword>
<dbReference type="InterPro" id="IPR008271">
    <property type="entry name" value="Ser/Thr_kinase_AS"/>
</dbReference>
<dbReference type="AlphaFoldDB" id="A0AAV5I7K6"/>
<evidence type="ECO:0000256" key="13">
    <source>
        <dbReference type="ARBA" id="ARBA00022777"/>
    </source>
</evidence>
<keyword evidence="5" id="KW-0723">Serine/threonine-protein kinase</keyword>
<dbReference type="SMART" id="SM00365">
    <property type="entry name" value="LRR_SD22"/>
    <property type="match status" value="6"/>
</dbReference>
<evidence type="ECO:0000256" key="9">
    <source>
        <dbReference type="ARBA" id="ARBA00022692"/>
    </source>
</evidence>
<evidence type="ECO:0000313" key="25">
    <source>
        <dbReference type="EMBL" id="GKU94279.1"/>
    </source>
</evidence>
<protein>
    <recommendedName>
        <fullName evidence="3">non-specific serine/threonine protein kinase</fullName>
        <ecNumber evidence="3">2.7.11.1</ecNumber>
    </recommendedName>
</protein>
<dbReference type="EMBL" id="BPVZ01000008">
    <property type="protein sequence ID" value="GKU94279.1"/>
    <property type="molecule type" value="Genomic_DNA"/>
</dbReference>
<dbReference type="Pfam" id="PF08263">
    <property type="entry name" value="LRRNT_2"/>
    <property type="match status" value="1"/>
</dbReference>
<evidence type="ECO:0000256" key="14">
    <source>
        <dbReference type="ARBA" id="ARBA00022840"/>
    </source>
</evidence>
<evidence type="ECO:0000256" key="21">
    <source>
        <dbReference type="PROSITE-ProRule" id="PRU10141"/>
    </source>
</evidence>
<keyword evidence="12 21" id="KW-0547">Nucleotide-binding</keyword>
<dbReference type="InterPro" id="IPR003591">
    <property type="entry name" value="Leu-rich_rpt_typical-subtyp"/>
</dbReference>
<name>A0AAV5I7K6_9ROSI</name>
<dbReference type="InterPro" id="IPR051809">
    <property type="entry name" value="Plant_receptor-like_S/T_kinase"/>
</dbReference>
<evidence type="ECO:0000256" key="15">
    <source>
        <dbReference type="ARBA" id="ARBA00022989"/>
    </source>
</evidence>
<dbReference type="FunFam" id="3.30.200.20:FF:000661">
    <property type="entry name" value="Serine-threonine protein kinase plant-type"/>
    <property type="match status" value="1"/>
</dbReference>
<keyword evidence="4" id="KW-1003">Cell membrane</keyword>
<dbReference type="PROSITE" id="PS00107">
    <property type="entry name" value="PROTEIN_KINASE_ATP"/>
    <property type="match status" value="1"/>
</dbReference>
<dbReference type="GO" id="GO:0004674">
    <property type="term" value="F:protein serine/threonine kinase activity"/>
    <property type="evidence" value="ECO:0007669"/>
    <property type="project" value="UniProtKB-KW"/>
</dbReference>
<evidence type="ECO:0000259" key="24">
    <source>
        <dbReference type="PROSITE" id="PS50011"/>
    </source>
</evidence>
<evidence type="ECO:0000256" key="11">
    <source>
        <dbReference type="ARBA" id="ARBA00022737"/>
    </source>
</evidence>
<evidence type="ECO:0000256" key="4">
    <source>
        <dbReference type="ARBA" id="ARBA00022475"/>
    </source>
</evidence>
<dbReference type="Pfam" id="PF00560">
    <property type="entry name" value="LRR_1"/>
    <property type="match status" value="7"/>
</dbReference>
<feature type="signal peptide" evidence="23">
    <location>
        <begin position="1"/>
        <end position="24"/>
    </location>
</feature>
<dbReference type="SUPFAM" id="SSF56112">
    <property type="entry name" value="Protein kinase-like (PK-like)"/>
    <property type="match status" value="1"/>
</dbReference>
<comment type="subcellular location">
    <subcellularLocation>
        <location evidence="1">Cell membrane</location>
        <topology evidence="1">Single-pass membrane protein</topology>
    </subcellularLocation>
</comment>
<dbReference type="PANTHER" id="PTHR27008">
    <property type="entry name" value="OS04G0122200 PROTEIN"/>
    <property type="match status" value="1"/>
</dbReference>
<keyword evidence="18" id="KW-0325">Glycoprotein</keyword>
<dbReference type="FunFam" id="3.80.10.10:FF:000317">
    <property type="entry name" value="Inactive leucine-rich repeat receptor-like protein kinase"/>
    <property type="match status" value="1"/>
</dbReference>
<dbReference type="FunFam" id="3.80.10.10:FF:000400">
    <property type="entry name" value="Nuclear pore complex protein NUP107"/>
    <property type="match status" value="1"/>
</dbReference>
<dbReference type="SMART" id="SM00220">
    <property type="entry name" value="S_TKc"/>
    <property type="match status" value="1"/>
</dbReference>
<evidence type="ECO:0000256" key="3">
    <source>
        <dbReference type="ARBA" id="ARBA00012513"/>
    </source>
</evidence>
<dbReference type="InterPro" id="IPR032675">
    <property type="entry name" value="LRR_dom_sf"/>
</dbReference>
<evidence type="ECO:0000256" key="12">
    <source>
        <dbReference type="ARBA" id="ARBA00022741"/>
    </source>
</evidence>
<dbReference type="GO" id="GO:0099402">
    <property type="term" value="P:plant organ development"/>
    <property type="evidence" value="ECO:0007669"/>
    <property type="project" value="UniProtKB-ARBA"/>
</dbReference>
<evidence type="ECO:0000256" key="16">
    <source>
        <dbReference type="ARBA" id="ARBA00023136"/>
    </source>
</evidence>
<reference evidence="25 26" key="1">
    <citation type="journal article" date="2021" name="Commun. Biol.">
        <title>The genome of Shorea leprosula (Dipterocarpaceae) highlights the ecological relevance of drought in aseasonal tropical rainforests.</title>
        <authorList>
            <person name="Ng K.K.S."/>
            <person name="Kobayashi M.J."/>
            <person name="Fawcett J.A."/>
            <person name="Hatakeyama M."/>
            <person name="Paape T."/>
            <person name="Ng C.H."/>
            <person name="Ang C.C."/>
            <person name="Tnah L.H."/>
            <person name="Lee C.T."/>
            <person name="Nishiyama T."/>
            <person name="Sese J."/>
            <person name="O'Brien M.J."/>
            <person name="Copetti D."/>
            <person name="Mohd Noor M.I."/>
            <person name="Ong R.C."/>
            <person name="Putra M."/>
            <person name="Sireger I.Z."/>
            <person name="Indrioko S."/>
            <person name="Kosugi Y."/>
            <person name="Izuno A."/>
            <person name="Isagi Y."/>
            <person name="Lee S.L."/>
            <person name="Shimizu K.K."/>
        </authorList>
    </citation>
    <scope>NUCLEOTIDE SEQUENCE [LARGE SCALE GENOMIC DNA]</scope>
    <source>
        <strain evidence="25">214</strain>
    </source>
</reference>
<feature type="chain" id="PRO_5043730607" description="non-specific serine/threonine protein kinase" evidence="23">
    <location>
        <begin position="25"/>
        <end position="1086"/>
    </location>
</feature>
<evidence type="ECO:0000256" key="23">
    <source>
        <dbReference type="SAM" id="SignalP"/>
    </source>
</evidence>
<keyword evidence="13" id="KW-0418">Kinase</keyword>
<comment type="catalytic activity">
    <reaction evidence="19">
        <text>L-threonyl-[protein] + ATP = O-phospho-L-threonyl-[protein] + ADP + H(+)</text>
        <dbReference type="Rhea" id="RHEA:46608"/>
        <dbReference type="Rhea" id="RHEA-COMP:11060"/>
        <dbReference type="Rhea" id="RHEA-COMP:11605"/>
        <dbReference type="ChEBI" id="CHEBI:15378"/>
        <dbReference type="ChEBI" id="CHEBI:30013"/>
        <dbReference type="ChEBI" id="CHEBI:30616"/>
        <dbReference type="ChEBI" id="CHEBI:61977"/>
        <dbReference type="ChEBI" id="CHEBI:456216"/>
        <dbReference type="EC" id="2.7.11.1"/>
    </reaction>
</comment>
<dbReference type="GO" id="GO:0009653">
    <property type="term" value="P:anatomical structure morphogenesis"/>
    <property type="evidence" value="ECO:0007669"/>
    <property type="project" value="UniProtKB-ARBA"/>
</dbReference>
<evidence type="ECO:0000256" key="5">
    <source>
        <dbReference type="ARBA" id="ARBA00022527"/>
    </source>
</evidence>
<keyword evidence="17" id="KW-0675">Receptor</keyword>
<dbReference type="PANTHER" id="PTHR27008:SF585">
    <property type="entry name" value="PROTEIN KINASE DOMAIN-CONTAINING PROTEIN"/>
    <property type="match status" value="1"/>
</dbReference>
<evidence type="ECO:0000256" key="8">
    <source>
        <dbReference type="ARBA" id="ARBA00022679"/>
    </source>
</evidence>
<evidence type="ECO:0000256" key="2">
    <source>
        <dbReference type="ARBA" id="ARBA00008684"/>
    </source>
</evidence>
<gene>
    <name evidence="25" type="ORF">SLEP1_g7798</name>
</gene>
<evidence type="ECO:0000256" key="1">
    <source>
        <dbReference type="ARBA" id="ARBA00004162"/>
    </source>
</evidence>
<comment type="similarity">
    <text evidence="2">Belongs to the protein kinase superfamily. Ser/Thr protein kinase family.</text>
</comment>
<keyword evidence="10 23" id="KW-0732">Signal</keyword>
<dbReference type="GO" id="GO:0005524">
    <property type="term" value="F:ATP binding"/>
    <property type="evidence" value="ECO:0007669"/>
    <property type="project" value="UniProtKB-UniRule"/>
</dbReference>
<comment type="catalytic activity">
    <reaction evidence="20">
        <text>L-seryl-[protein] + ATP = O-phospho-L-seryl-[protein] + ADP + H(+)</text>
        <dbReference type="Rhea" id="RHEA:17989"/>
        <dbReference type="Rhea" id="RHEA-COMP:9863"/>
        <dbReference type="Rhea" id="RHEA-COMP:11604"/>
        <dbReference type="ChEBI" id="CHEBI:15378"/>
        <dbReference type="ChEBI" id="CHEBI:29999"/>
        <dbReference type="ChEBI" id="CHEBI:30616"/>
        <dbReference type="ChEBI" id="CHEBI:83421"/>
        <dbReference type="ChEBI" id="CHEBI:456216"/>
        <dbReference type="EC" id="2.7.11.1"/>
    </reaction>
</comment>
<keyword evidence="6" id="KW-0597">Phosphoprotein</keyword>
<keyword evidence="11" id="KW-0677">Repeat</keyword>
<proteinExistence type="inferred from homology"/>
<dbReference type="FunFam" id="3.80.10.10:FF:000095">
    <property type="entry name" value="LRR receptor-like serine/threonine-protein kinase GSO1"/>
    <property type="match status" value="1"/>
</dbReference>
<dbReference type="Gene3D" id="3.80.10.10">
    <property type="entry name" value="Ribonuclease Inhibitor"/>
    <property type="match status" value="5"/>
</dbReference>
<dbReference type="SUPFAM" id="SSF52058">
    <property type="entry name" value="L domain-like"/>
    <property type="match status" value="2"/>
</dbReference>
<keyword evidence="7" id="KW-0433">Leucine-rich repeat</keyword>
<dbReference type="FunFam" id="1.10.510.10:FF:000358">
    <property type="entry name" value="Putative leucine-rich repeat receptor-like serine/threonine-protein kinase"/>
    <property type="match status" value="1"/>
</dbReference>
<evidence type="ECO:0000256" key="18">
    <source>
        <dbReference type="ARBA" id="ARBA00023180"/>
    </source>
</evidence>
<dbReference type="GO" id="GO:0005886">
    <property type="term" value="C:plasma membrane"/>
    <property type="evidence" value="ECO:0007669"/>
    <property type="project" value="UniProtKB-SubCell"/>
</dbReference>
<dbReference type="InterPro" id="IPR055414">
    <property type="entry name" value="LRR_R13L4/SHOC2-like"/>
</dbReference>
<feature type="transmembrane region" description="Helical" evidence="22">
    <location>
        <begin position="745"/>
        <end position="766"/>
    </location>
</feature>
<dbReference type="InterPro" id="IPR013210">
    <property type="entry name" value="LRR_N_plant-typ"/>
</dbReference>
<evidence type="ECO:0000256" key="7">
    <source>
        <dbReference type="ARBA" id="ARBA00022614"/>
    </source>
</evidence>
<evidence type="ECO:0000256" key="22">
    <source>
        <dbReference type="SAM" id="Phobius"/>
    </source>
</evidence>
<evidence type="ECO:0000313" key="26">
    <source>
        <dbReference type="Proteomes" id="UP001054252"/>
    </source>
</evidence>
<evidence type="ECO:0000256" key="19">
    <source>
        <dbReference type="ARBA" id="ARBA00047899"/>
    </source>
</evidence>
<dbReference type="Gene3D" id="1.10.510.10">
    <property type="entry name" value="Transferase(Phosphotransferase) domain 1"/>
    <property type="match status" value="1"/>
</dbReference>
<evidence type="ECO:0000256" key="10">
    <source>
        <dbReference type="ARBA" id="ARBA00022729"/>
    </source>
</evidence>
<keyword evidence="15 22" id="KW-1133">Transmembrane helix</keyword>
<dbReference type="PROSITE" id="PS50011">
    <property type="entry name" value="PROTEIN_KINASE_DOM"/>
    <property type="match status" value="1"/>
</dbReference>
<keyword evidence="26" id="KW-1185">Reference proteome</keyword>
<evidence type="ECO:0000256" key="6">
    <source>
        <dbReference type="ARBA" id="ARBA00022553"/>
    </source>
</evidence>
<organism evidence="25 26">
    <name type="scientific">Rubroshorea leprosula</name>
    <dbReference type="NCBI Taxonomy" id="152421"/>
    <lineage>
        <taxon>Eukaryota</taxon>
        <taxon>Viridiplantae</taxon>
        <taxon>Streptophyta</taxon>
        <taxon>Embryophyta</taxon>
        <taxon>Tracheophyta</taxon>
        <taxon>Spermatophyta</taxon>
        <taxon>Magnoliopsida</taxon>
        <taxon>eudicotyledons</taxon>
        <taxon>Gunneridae</taxon>
        <taxon>Pentapetalae</taxon>
        <taxon>rosids</taxon>
        <taxon>malvids</taxon>
        <taxon>Malvales</taxon>
        <taxon>Dipterocarpaceae</taxon>
        <taxon>Rubroshorea</taxon>
    </lineage>
</organism>
<feature type="domain" description="Protein kinase" evidence="24">
    <location>
        <begin position="803"/>
        <end position="1083"/>
    </location>
</feature>
<dbReference type="Gene3D" id="3.30.200.20">
    <property type="entry name" value="Phosphorylase Kinase, domain 1"/>
    <property type="match status" value="1"/>
</dbReference>
<keyword evidence="16 22" id="KW-0472">Membrane</keyword>
<dbReference type="InterPro" id="IPR011009">
    <property type="entry name" value="Kinase-like_dom_sf"/>
</dbReference>
<dbReference type="Proteomes" id="UP001054252">
    <property type="component" value="Unassembled WGS sequence"/>
</dbReference>
<dbReference type="EC" id="2.7.11.1" evidence="3"/>
<dbReference type="SMART" id="SM00369">
    <property type="entry name" value="LRR_TYP"/>
    <property type="match status" value="10"/>
</dbReference>
<comment type="caution">
    <text evidence="25">The sequence shown here is derived from an EMBL/GenBank/DDBJ whole genome shotgun (WGS) entry which is preliminary data.</text>
</comment>
<dbReference type="InterPro" id="IPR001611">
    <property type="entry name" value="Leu-rich_rpt"/>
</dbReference>
<evidence type="ECO:0000256" key="17">
    <source>
        <dbReference type="ARBA" id="ARBA00023170"/>
    </source>
</evidence>
<keyword evidence="8" id="KW-0808">Transferase</keyword>
<dbReference type="Pfam" id="PF23598">
    <property type="entry name" value="LRR_14"/>
    <property type="match status" value="1"/>
</dbReference>
<dbReference type="CDD" id="cd14066">
    <property type="entry name" value="STKc_IRAK"/>
    <property type="match status" value="1"/>
</dbReference>
<dbReference type="Pfam" id="PF00069">
    <property type="entry name" value="Pkinase"/>
    <property type="match status" value="1"/>
</dbReference>
<keyword evidence="9 22" id="KW-0812">Transmembrane</keyword>
<evidence type="ECO:0000256" key="20">
    <source>
        <dbReference type="ARBA" id="ARBA00048679"/>
    </source>
</evidence>
<dbReference type="PROSITE" id="PS00108">
    <property type="entry name" value="PROTEIN_KINASE_ST"/>
    <property type="match status" value="1"/>
</dbReference>
<dbReference type="Pfam" id="PF13855">
    <property type="entry name" value="LRR_8"/>
    <property type="match status" value="2"/>
</dbReference>
<accession>A0AAV5I7K6</accession>